<gene>
    <name evidence="4" type="ORF">CSSPJE1EN1_LOCUS14108</name>
</gene>
<dbReference type="InterPro" id="IPR002885">
    <property type="entry name" value="PPR_rpt"/>
</dbReference>
<accession>A0ABP0WT47</accession>
<dbReference type="PROSITE" id="PS51375">
    <property type="entry name" value="PPR"/>
    <property type="match status" value="2"/>
</dbReference>
<feature type="repeat" description="PPR" evidence="2">
    <location>
        <begin position="162"/>
        <end position="192"/>
    </location>
</feature>
<reference evidence="4 5" key="1">
    <citation type="submission" date="2024-02" db="EMBL/GenBank/DDBJ databases">
        <authorList>
            <consortium name="ELIXIR-Norway"/>
            <consortium name="Elixir Norway"/>
        </authorList>
    </citation>
    <scope>NUCLEOTIDE SEQUENCE [LARGE SCALE GENOMIC DNA]</scope>
</reference>
<dbReference type="NCBIfam" id="TIGR00756">
    <property type="entry name" value="PPR"/>
    <property type="match status" value="1"/>
</dbReference>
<dbReference type="InterPro" id="IPR011990">
    <property type="entry name" value="TPR-like_helical_dom_sf"/>
</dbReference>
<evidence type="ECO:0000313" key="5">
    <source>
        <dbReference type="Proteomes" id="UP001497444"/>
    </source>
</evidence>
<dbReference type="Proteomes" id="UP001497444">
    <property type="component" value="Chromosome 2"/>
</dbReference>
<feature type="repeat" description="PPR" evidence="2">
    <location>
        <begin position="193"/>
        <end position="227"/>
    </location>
</feature>
<keyword evidence="5" id="KW-1185">Reference proteome</keyword>
<dbReference type="EMBL" id="OZ020097">
    <property type="protein sequence ID" value="CAK9268630.1"/>
    <property type="molecule type" value="Genomic_DNA"/>
</dbReference>
<sequence>MAVPVRTCSDLRQQKSGGKELGWKGSENATARYPDFKYKMTQDSLWIGHRRNPPWVDAKLAAMAPGTVQLDRFSWNRRLARYESVQQNAITGCAHLECHDIGTWEMCTRAKGTGTIFTNAKEGVKPDSVTFVGVVNACASLVALEEGRCAQKGIIQSGWDSDVFVGSSLVDMYTKCGSMEDAQRIFNKMPSRNVVTWNAMILGQVKCGQGQKSLELFQQMQQEGVQPDSVTFVGVLNASASVVALDQGRCTHELIIQSGWIQLSLWGIA</sequence>
<evidence type="ECO:0008006" key="6">
    <source>
        <dbReference type="Google" id="ProtNLM"/>
    </source>
</evidence>
<evidence type="ECO:0000256" key="3">
    <source>
        <dbReference type="SAM" id="MobiDB-lite"/>
    </source>
</evidence>
<evidence type="ECO:0000313" key="4">
    <source>
        <dbReference type="EMBL" id="CAK9268630.1"/>
    </source>
</evidence>
<keyword evidence="1" id="KW-0677">Repeat</keyword>
<proteinExistence type="predicted"/>
<dbReference type="Gene3D" id="1.25.40.10">
    <property type="entry name" value="Tetratricopeptide repeat domain"/>
    <property type="match status" value="1"/>
</dbReference>
<organism evidence="4 5">
    <name type="scientific">Sphagnum jensenii</name>
    <dbReference type="NCBI Taxonomy" id="128206"/>
    <lineage>
        <taxon>Eukaryota</taxon>
        <taxon>Viridiplantae</taxon>
        <taxon>Streptophyta</taxon>
        <taxon>Embryophyta</taxon>
        <taxon>Bryophyta</taxon>
        <taxon>Sphagnophytina</taxon>
        <taxon>Sphagnopsida</taxon>
        <taxon>Sphagnales</taxon>
        <taxon>Sphagnaceae</taxon>
        <taxon>Sphagnum</taxon>
    </lineage>
</organism>
<dbReference type="InterPro" id="IPR046960">
    <property type="entry name" value="PPR_At4g14850-like_plant"/>
</dbReference>
<name>A0ABP0WT47_9BRYO</name>
<dbReference type="PANTHER" id="PTHR47926">
    <property type="entry name" value="PENTATRICOPEPTIDE REPEAT-CONTAINING PROTEIN"/>
    <property type="match status" value="1"/>
</dbReference>
<protein>
    <recommendedName>
        <fullName evidence="6">Pentatricopeptide repeat-containing protein</fullName>
    </recommendedName>
</protein>
<dbReference type="Pfam" id="PF13041">
    <property type="entry name" value="PPR_2"/>
    <property type="match status" value="1"/>
</dbReference>
<feature type="region of interest" description="Disordered" evidence="3">
    <location>
        <begin position="1"/>
        <end position="24"/>
    </location>
</feature>
<evidence type="ECO:0000256" key="2">
    <source>
        <dbReference type="PROSITE-ProRule" id="PRU00708"/>
    </source>
</evidence>
<evidence type="ECO:0000256" key="1">
    <source>
        <dbReference type="ARBA" id="ARBA00022737"/>
    </source>
</evidence>